<feature type="compositionally biased region" description="Low complexity" evidence="1">
    <location>
        <begin position="212"/>
        <end position="228"/>
    </location>
</feature>
<gene>
    <name evidence="3" type="ORF">SAMN06296065_11049</name>
</gene>
<evidence type="ECO:0000256" key="1">
    <source>
        <dbReference type="SAM" id="MobiDB-lite"/>
    </source>
</evidence>
<feature type="region of interest" description="Disordered" evidence="1">
    <location>
        <begin position="201"/>
        <end position="237"/>
    </location>
</feature>
<dbReference type="Pfam" id="PF03938">
    <property type="entry name" value="OmpH"/>
    <property type="match status" value="1"/>
</dbReference>
<dbReference type="RefSeq" id="WP_283406759.1">
    <property type="nucleotide sequence ID" value="NZ_FXUI01000010.1"/>
</dbReference>
<comment type="caution">
    <text evidence="3">The sequence shown here is derived from an EMBL/GenBank/DDBJ whole genome shotgun (WGS) entry which is preliminary data.</text>
</comment>
<dbReference type="EMBL" id="FXUI01000010">
    <property type="protein sequence ID" value="SMP77970.1"/>
    <property type="molecule type" value="Genomic_DNA"/>
</dbReference>
<name>A0ABY1QQ80_9SPHN</name>
<keyword evidence="2" id="KW-0732">Signal</keyword>
<dbReference type="Gene3D" id="3.30.910.20">
    <property type="entry name" value="Skp domain"/>
    <property type="match status" value="1"/>
</dbReference>
<keyword evidence="4" id="KW-1185">Reference proteome</keyword>
<dbReference type="InterPro" id="IPR005632">
    <property type="entry name" value="Chaperone_Skp"/>
</dbReference>
<feature type="chain" id="PRO_5045974299" evidence="2">
    <location>
        <begin position="21"/>
        <end position="237"/>
    </location>
</feature>
<reference evidence="3 4" key="1">
    <citation type="submission" date="2017-05" db="EMBL/GenBank/DDBJ databases">
        <authorList>
            <person name="Varghese N."/>
            <person name="Submissions S."/>
        </authorList>
    </citation>
    <scope>NUCLEOTIDE SEQUENCE [LARGE SCALE GENOMIC DNA]</scope>
    <source>
        <strain evidence="3 4">SM16</strain>
    </source>
</reference>
<feature type="signal peptide" evidence="2">
    <location>
        <begin position="1"/>
        <end position="20"/>
    </location>
</feature>
<dbReference type="InterPro" id="IPR024930">
    <property type="entry name" value="Skp_dom_sf"/>
</dbReference>
<accession>A0ABY1QQ80</accession>
<evidence type="ECO:0000313" key="3">
    <source>
        <dbReference type="EMBL" id="SMP77970.1"/>
    </source>
</evidence>
<evidence type="ECO:0000256" key="2">
    <source>
        <dbReference type="SAM" id="SignalP"/>
    </source>
</evidence>
<proteinExistence type="predicted"/>
<dbReference type="Proteomes" id="UP001157910">
    <property type="component" value="Unassembled WGS sequence"/>
</dbReference>
<dbReference type="SUPFAM" id="SSF111384">
    <property type="entry name" value="OmpH-like"/>
    <property type="match status" value="1"/>
</dbReference>
<organism evidence="3 4">
    <name type="scientific">Novosphingobium panipatense</name>
    <dbReference type="NCBI Taxonomy" id="428991"/>
    <lineage>
        <taxon>Bacteria</taxon>
        <taxon>Pseudomonadati</taxon>
        <taxon>Pseudomonadota</taxon>
        <taxon>Alphaproteobacteria</taxon>
        <taxon>Sphingomonadales</taxon>
        <taxon>Sphingomonadaceae</taxon>
        <taxon>Novosphingobium</taxon>
    </lineage>
</organism>
<sequence length="237" mass="24834">MTTKTKIVALAAGLALTAVAAQPAFAQKKGATAATGTIVQGLGVASFDAVIANSNAFKTAEQQRQTTFKAQFDQARTRQDALNAQIKPLIDKFNADRQSGKASQTALEQQAASIQQIQENGKVELQRILQPVGMSQAYVNEQIEEKLDGAVKAAMTKKGVSILLSPDAILAVNGGAYNLNQDILNELNTALPSAQLVPPAGWEPRQIREQRAQAAAAQGQAAPAAPASNPAPQPSGR</sequence>
<dbReference type="SMART" id="SM00935">
    <property type="entry name" value="OmpH"/>
    <property type="match status" value="1"/>
</dbReference>
<protein>
    <submittedName>
        <fullName evidence="3">Periplasmic chaperone for outer membrane proteins Skp</fullName>
    </submittedName>
</protein>
<evidence type="ECO:0000313" key="4">
    <source>
        <dbReference type="Proteomes" id="UP001157910"/>
    </source>
</evidence>